<evidence type="ECO:0000256" key="2">
    <source>
        <dbReference type="ARBA" id="ARBA00004202"/>
    </source>
</evidence>
<dbReference type="GO" id="GO:0016787">
    <property type="term" value="F:hydrolase activity"/>
    <property type="evidence" value="ECO:0007669"/>
    <property type="project" value="UniProtKB-KW"/>
</dbReference>
<evidence type="ECO:0000256" key="8">
    <source>
        <dbReference type="ARBA" id="ARBA00022840"/>
    </source>
</evidence>
<dbReference type="CDD" id="cd03225">
    <property type="entry name" value="ABC_cobalt_CbiO_domain1"/>
    <property type="match status" value="1"/>
</dbReference>
<dbReference type="PANTHER" id="PTHR43553:SF24">
    <property type="entry name" value="ENERGY-COUPLING FACTOR TRANSPORTER ATP-BINDING PROTEIN ECFA1"/>
    <property type="match status" value="1"/>
</dbReference>
<dbReference type="InterPro" id="IPR027417">
    <property type="entry name" value="P-loop_NTPase"/>
</dbReference>
<dbReference type="Pfam" id="PF02361">
    <property type="entry name" value="CbiQ"/>
    <property type="match status" value="1"/>
</dbReference>
<dbReference type="EMBL" id="JAUSSU010000023">
    <property type="protein sequence ID" value="MDQ0116696.1"/>
    <property type="molecule type" value="Genomic_DNA"/>
</dbReference>
<evidence type="ECO:0000256" key="1">
    <source>
        <dbReference type="ARBA" id="ARBA00004141"/>
    </source>
</evidence>
<evidence type="ECO:0000256" key="7">
    <source>
        <dbReference type="ARBA" id="ARBA00022741"/>
    </source>
</evidence>
<evidence type="ECO:0000256" key="9">
    <source>
        <dbReference type="ARBA" id="ARBA00022967"/>
    </source>
</evidence>
<accession>A0ABT9UCJ0</accession>
<dbReference type="EC" id="3.6.3.-" evidence="15"/>
<evidence type="ECO:0000256" key="13">
    <source>
        <dbReference type="SAM" id="Phobius"/>
    </source>
</evidence>
<dbReference type="SMART" id="SM00382">
    <property type="entry name" value="AAA"/>
    <property type="match status" value="1"/>
</dbReference>
<sequence length="564" mass="60783">MVADWTLKEVSVVTDGPERKTLLKNVNMRFEPGKITLLVGRNGAGKSTLLETLAGLREVRSGEIKLGETPLWMKKGRLRRLNAPVLLQFGLSMQHSESQWFLSTARAELLYSMKPYKVTAKEAEQRIERAMASAGLDAELLERDPWTLSGGQQRRLSLACLLACEPEWLLLDEPTAGLDAVGIRSLCAVLEAHRAAGRGAVVVTHDIGALLPLADAVAVVEDGNVREAAPAAAAHAHAAAAPEALRALAALRGAAALPPQELAAPARSGGAPWPSPREAAAAAAEQLARRDSGRAEPLAAAAAHTPPAAAQAAAAPSGRSPRADTFDPRALVAAYLLLAASLLAQRSLAALALAACVTALLLMPYRQLLYRWAGVIRAYAYFIVIVGAISGIRFRPFAFEWSSAEPTVLRLCQLLVVMLLGMPMLQLVTPLRLQRSIQQTFGWLARLHIPIHSFALLVTLIFRFIPLLAGEWERFAKLAHARGKAITPQRSVPVRMIYAVIVPYIRSIVRLAEQMADALEARGFGLARQKPTYGFRLRLGKPDFLLLTVALLASAIELIIAASL</sequence>
<keyword evidence="9" id="KW-1278">Translocase</keyword>
<feature type="transmembrane region" description="Helical" evidence="13">
    <location>
        <begin position="449"/>
        <end position="469"/>
    </location>
</feature>
<evidence type="ECO:0000256" key="5">
    <source>
        <dbReference type="ARBA" id="ARBA00022475"/>
    </source>
</evidence>
<dbReference type="InterPro" id="IPR003593">
    <property type="entry name" value="AAA+_ATPase"/>
</dbReference>
<feature type="transmembrane region" description="Helical" evidence="13">
    <location>
        <begin position="374"/>
        <end position="395"/>
    </location>
</feature>
<evidence type="ECO:0000256" key="6">
    <source>
        <dbReference type="ARBA" id="ARBA00022692"/>
    </source>
</evidence>
<dbReference type="CDD" id="cd16914">
    <property type="entry name" value="EcfT"/>
    <property type="match status" value="1"/>
</dbReference>
<reference evidence="15 16" key="1">
    <citation type="submission" date="2023-07" db="EMBL/GenBank/DDBJ databases">
        <title>Sorghum-associated microbial communities from plants grown in Nebraska, USA.</title>
        <authorList>
            <person name="Schachtman D."/>
        </authorList>
    </citation>
    <scope>NUCLEOTIDE SEQUENCE [LARGE SCALE GENOMIC DNA]</scope>
    <source>
        <strain evidence="15 16">CC482</strain>
    </source>
</reference>
<gene>
    <name evidence="15" type="ORF">J2T15_006178</name>
</gene>
<dbReference type="Pfam" id="PF00005">
    <property type="entry name" value="ABC_tran"/>
    <property type="match status" value="1"/>
</dbReference>
<dbReference type="PROSITE" id="PS00211">
    <property type="entry name" value="ABC_TRANSPORTER_1"/>
    <property type="match status" value="1"/>
</dbReference>
<keyword evidence="5" id="KW-1003">Cell membrane</keyword>
<dbReference type="InterPro" id="IPR003439">
    <property type="entry name" value="ABC_transporter-like_ATP-bd"/>
</dbReference>
<evidence type="ECO:0000259" key="14">
    <source>
        <dbReference type="PROSITE" id="PS50893"/>
    </source>
</evidence>
<dbReference type="PANTHER" id="PTHR43553">
    <property type="entry name" value="HEAVY METAL TRANSPORTER"/>
    <property type="match status" value="1"/>
</dbReference>
<evidence type="ECO:0000256" key="12">
    <source>
        <dbReference type="SAM" id="MobiDB-lite"/>
    </source>
</evidence>
<evidence type="ECO:0000256" key="4">
    <source>
        <dbReference type="ARBA" id="ARBA00022448"/>
    </source>
</evidence>
<feature type="transmembrane region" description="Helical" evidence="13">
    <location>
        <begin position="544"/>
        <end position="562"/>
    </location>
</feature>
<organism evidence="15 16">
    <name type="scientific">Paenibacillus harenae</name>
    <dbReference type="NCBI Taxonomy" id="306543"/>
    <lineage>
        <taxon>Bacteria</taxon>
        <taxon>Bacillati</taxon>
        <taxon>Bacillota</taxon>
        <taxon>Bacilli</taxon>
        <taxon>Bacillales</taxon>
        <taxon>Paenibacillaceae</taxon>
        <taxon>Paenibacillus</taxon>
    </lineage>
</organism>
<dbReference type="InterPro" id="IPR003339">
    <property type="entry name" value="ABC/ECF_trnsptr_transmembrane"/>
</dbReference>
<evidence type="ECO:0000313" key="15">
    <source>
        <dbReference type="EMBL" id="MDQ0116696.1"/>
    </source>
</evidence>
<dbReference type="SUPFAM" id="SSF52540">
    <property type="entry name" value="P-loop containing nucleoside triphosphate hydrolases"/>
    <property type="match status" value="1"/>
</dbReference>
<dbReference type="InterPro" id="IPR017871">
    <property type="entry name" value="ABC_transporter-like_CS"/>
</dbReference>
<dbReference type="PROSITE" id="PS50893">
    <property type="entry name" value="ABC_TRANSPORTER_2"/>
    <property type="match status" value="1"/>
</dbReference>
<dbReference type="Proteomes" id="UP001229346">
    <property type="component" value="Unassembled WGS sequence"/>
</dbReference>
<evidence type="ECO:0000256" key="10">
    <source>
        <dbReference type="ARBA" id="ARBA00022989"/>
    </source>
</evidence>
<evidence type="ECO:0000313" key="16">
    <source>
        <dbReference type="Proteomes" id="UP001229346"/>
    </source>
</evidence>
<keyword evidence="10 13" id="KW-1133">Transmembrane helix</keyword>
<keyword evidence="4" id="KW-0813">Transport</keyword>
<evidence type="ECO:0000256" key="11">
    <source>
        <dbReference type="ARBA" id="ARBA00023136"/>
    </source>
</evidence>
<name>A0ABT9UCJ0_PAEHA</name>
<dbReference type="InterPro" id="IPR015856">
    <property type="entry name" value="ABC_transpr_CbiO/EcfA_su"/>
</dbReference>
<comment type="similarity">
    <text evidence="3">Belongs to the ABC transporter superfamily.</text>
</comment>
<dbReference type="InterPro" id="IPR050095">
    <property type="entry name" value="ECF_ABC_transporter_ATP-bd"/>
</dbReference>
<evidence type="ECO:0000256" key="3">
    <source>
        <dbReference type="ARBA" id="ARBA00005417"/>
    </source>
</evidence>
<dbReference type="Gene3D" id="3.40.50.300">
    <property type="entry name" value="P-loop containing nucleotide triphosphate hydrolases"/>
    <property type="match status" value="1"/>
</dbReference>
<dbReference type="GO" id="GO:0005524">
    <property type="term" value="F:ATP binding"/>
    <property type="evidence" value="ECO:0007669"/>
    <property type="project" value="UniProtKB-KW"/>
</dbReference>
<keyword evidence="15" id="KW-0378">Hydrolase</keyword>
<feature type="region of interest" description="Disordered" evidence="12">
    <location>
        <begin position="263"/>
        <end position="286"/>
    </location>
</feature>
<comment type="caution">
    <text evidence="15">The sequence shown here is derived from an EMBL/GenBank/DDBJ whole genome shotgun (WGS) entry which is preliminary data.</text>
</comment>
<keyword evidence="6 13" id="KW-0812">Transmembrane</keyword>
<keyword evidence="16" id="KW-1185">Reference proteome</keyword>
<proteinExistence type="inferred from homology"/>
<dbReference type="RefSeq" id="WP_307210371.1">
    <property type="nucleotide sequence ID" value="NZ_JAUSSU010000023.1"/>
</dbReference>
<protein>
    <submittedName>
        <fullName evidence="15">Energy-coupling factor transport system ATP-binding protein</fullName>
        <ecNumber evidence="15">3.6.3.-</ecNumber>
    </submittedName>
</protein>
<keyword evidence="11 13" id="KW-0472">Membrane</keyword>
<feature type="transmembrane region" description="Helical" evidence="13">
    <location>
        <begin position="332"/>
        <end position="362"/>
    </location>
</feature>
<keyword evidence="8 15" id="KW-0067">ATP-binding</keyword>
<keyword evidence="7" id="KW-0547">Nucleotide-binding</keyword>
<feature type="transmembrane region" description="Helical" evidence="13">
    <location>
        <begin position="407"/>
        <end position="428"/>
    </location>
</feature>
<comment type="subcellular location">
    <subcellularLocation>
        <location evidence="2">Cell membrane</location>
        <topology evidence="2">Peripheral membrane protein</topology>
    </subcellularLocation>
    <subcellularLocation>
        <location evidence="1">Membrane</location>
        <topology evidence="1">Multi-pass membrane protein</topology>
    </subcellularLocation>
</comment>
<feature type="domain" description="ABC transporter" evidence="14">
    <location>
        <begin position="7"/>
        <end position="247"/>
    </location>
</feature>